<dbReference type="OMA" id="HINNRVG"/>
<dbReference type="PROSITE" id="PS00688">
    <property type="entry name" value="SIGMA54_INTERACT_3"/>
    <property type="match status" value="1"/>
</dbReference>
<evidence type="ECO:0000259" key="9">
    <source>
        <dbReference type="PROSITE" id="PS50112"/>
    </source>
</evidence>
<dbReference type="SUPFAM" id="SSF55785">
    <property type="entry name" value="PYP-like sensor domain (PAS domain)"/>
    <property type="match status" value="1"/>
</dbReference>
<evidence type="ECO:0000256" key="3">
    <source>
        <dbReference type="ARBA" id="ARBA00022840"/>
    </source>
</evidence>
<dbReference type="Gene3D" id="1.10.10.60">
    <property type="entry name" value="Homeodomain-like"/>
    <property type="match status" value="1"/>
</dbReference>
<keyword evidence="5" id="KW-0238">DNA-binding</keyword>
<dbReference type="InterPro" id="IPR013767">
    <property type="entry name" value="PAS_fold"/>
</dbReference>
<keyword evidence="6" id="KW-0804">Transcription</keyword>
<comment type="caution">
    <text evidence="10">The sequence shown here is derived from an EMBL/GenBank/DDBJ whole genome shotgun (WGS) entry which is preliminary data.</text>
</comment>
<evidence type="ECO:0000256" key="2">
    <source>
        <dbReference type="ARBA" id="ARBA00022797"/>
    </source>
</evidence>
<dbReference type="Pfam" id="PF25601">
    <property type="entry name" value="AAA_lid_14"/>
    <property type="match status" value="1"/>
</dbReference>
<dbReference type="Proteomes" id="UP000262325">
    <property type="component" value="Unassembled WGS sequence"/>
</dbReference>
<evidence type="ECO:0000313" key="11">
    <source>
        <dbReference type="Proteomes" id="UP000262325"/>
    </source>
</evidence>
<dbReference type="RefSeq" id="WP_013887131.1">
    <property type="nucleotide sequence ID" value="NZ_JAAZVV010000019.1"/>
</dbReference>
<organism evidence="10 11">
    <name type="scientific">Flexistipes sinusarabici</name>
    <dbReference type="NCBI Taxonomy" id="2352"/>
    <lineage>
        <taxon>Bacteria</taxon>
        <taxon>Pseudomonadati</taxon>
        <taxon>Deferribacterota</taxon>
        <taxon>Deferribacteres</taxon>
        <taxon>Deferribacterales</taxon>
        <taxon>Flexistipitaceae</taxon>
        <taxon>Flexistipes</taxon>
    </lineage>
</organism>
<dbReference type="FunFam" id="3.40.50.300:FF:000006">
    <property type="entry name" value="DNA-binding transcriptional regulator NtrC"/>
    <property type="match status" value="1"/>
</dbReference>
<evidence type="ECO:0000256" key="5">
    <source>
        <dbReference type="ARBA" id="ARBA00023125"/>
    </source>
</evidence>
<dbReference type="SMART" id="SM00091">
    <property type="entry name" value="PAS"/>
    <property type="match status" value="1"/>
</dbReference>
<dbReference type="InterPro" id="IPR027417">
    <property type="entry name" value="P-loop_NTPase"/>
</dbReference>
<evidence type="ECO:0000256" key="6">
    <source>
        <dbReference type="ARBA" id="ARBA00023163"/>
    </source>
</evidence>
<dbReference type="PROSITE" id="PS00676">
    <property type="entry name" value="SIGMA54_INTERACT_2"/>
    <property type="match status" value="1"/>
</dbReference>
<dbReference type="AlphaFoldDB" id="A0A3D5QA99"/>
<dbReference type="InterPro" id="IPR025944">
    <property type="entry name" value="Sigma_54_int_dom_CS"/>
</dbReference>
<dbReference type="Gene3D" id="3.40.50.300">
    <property type="entry name" value="P-loop containing nucleotide triphosphate hydrolases"/>
    <property type="match status" value="1"/>
</dbReference>
<dbReference type="EMBL" id="DPPF01000006">
    <property type="protein sequence ID" value="HCW92102.1"/>
    <property type="molecule type" value="Genomic_DNA"/>
</dbReference>
<gene>
    <name evidence="10" type="ORF">DHM44_00295</name>
</gene>
<keyword evidence="4" id="KW-0805">Transcription regulation</keyword>
<feature type="domain" description="PAS" evidence="9">
    <location>
        <begin position="6"/>
        <end position="58"/>
    </location>
</feature>
<keyword evidence="1" id="KW-0547">Nucleotide-binding</keyword>
<dbReference type="Pfam" id="PF00158">
    <property type="entry name" value="Sigma54_activat"/>
    <property type="match status" value="1"/>
</dbReference>
<dbReference type="Gene3D" id="3.30.450.20">
    <property type="entry name" value="PAS domain"/>
    <property type="match status" value="1"/>
</dbReference>
<dbReference type="SMART" id="SM00382">
    <property type="entry name" value="AAA"/>
    <property type="match status" value="1"/>
</dbReference>
<dbReference type="CDD" id="cd00009">
    <property type="entry name" value="AAA"/>
    <property type="match status" value="1"/>
</dbReference>
<dbReference type="PROSITE" id="PS50045">
    <property type="entry name" value="SIGMA54_INTERACT_4"/>
    <property type="match status" value="1"/>
</dbReference>
<accession>A0A3D5QA99</accession>
<dbReference type="InterPro" id="IPR000014">
    <property type="entry name" value="PAS"/>
</dbReference>
<dbReference type="GO" id="GO:0003677">
    <property type="term" value="F:DNA binding"/>
    <property type="evidence" value="ECO:0007669"/>
    <property type="project" value="UniProtKB-KW"/>
</dbReference>
<dbReference type="PANTHER" id="PTHR32071">
    <property type="entry name" value="TRANSCRIPTIONAL REGULATORY PROTEIN"/>
    <property type="match status" value="1"/>
</dbReference>
<dbReference type="CDD" id="cd00130">
    <property type="entry name" value="PAS"/>
    <property type="match status" value="1"/>
</dbReference>
<dbReference type="PANTHER" id="PTHR32071:SF57">
    <property type="entry name" value="C4-DICARBOXYLATE TRANSPORT TRANSCRIPTIONAL REGULATORY PROTEIN DCTD"/>
    <property type="match status" value="1"/>
</dbReference>
<reference evidence="10 11" key="1">
    <citation type="journal article" date="2018" name="Nat. Biotechnol.">
        <title>A standardized bacterial taxonomy based on genome phylogeny substantially revises the tree of life.</title>
        <authorList>
            <person name="Parks D.H."/>
            <person name="Chuvochina M."/>
            <person name="Waite D.W."/>
            <person name="Rinke C."/>
            <person name="Skarshewski A."/>
            <person name="Chaumeil P.A."/>
            <person name="Hugenholtz P."/>
        </authorList>
    </citation>
    <scope>NUCLEOTIDE SEQUENCE [LARGE SCALE GENOMIC DNA]</scope>
    <source>
        <strain evidence="10">UBA8672</strain>
    </source>
</reference>
<dbReference type="PROSITE" id="PS00675">
    <property type="entry name" value="SIGMA54_INTERACT_1"/>
    <property type="match status" value="1"/>
</dbReference>
<evidence type="ECO:0000256" key="7">
    <source>
        <dbReference type="ARBA" id="ARBA00029500"/>
    </source>
</evidence>
<dbReference type="InterPro" id="IPR025662">
    <property type="entry name" value="Sigma_54_int_dom_ATP-bd_1"/>
</dbReference>
<evidence type="ECO:0000256" key="4">
    <source>
        <dbReference type="ARBA" id="ARBA00023015"/>
    </source>
</evidence>
<feature type="domain" description="Sigma-54 factor interaction" evidence="8">
    <location>
        <begin position="138"/>
        <end position="367"/>
    </location>
</feature>
<dbReference type="GO" id="GO:0006355">
    <property type="term" value="P:regulation of DNA-templated transcription"/>
    <property type="evidence" value="ECO:0007669"/>
    <property type="project" value="InterPro"/>
</dbReference>
<dbReference type="PROSITE" id="PS50112">
    <property type="entry name" value="PAS"/>
    <property type="match status" value="1"/>
</dbReference>
<evidence type="ECO:0000256" key="1">
    <source>
        <dbReference type="ARBA" id="ARBA00022741"/>
    </source>
</evidence>
<keyword evidence="2" id="KW-0058">Aromatic hydrocarbons catabolism</keyword>
<dbReference type="NCBIfam" id="TIGR00229">
    <property type="entry name" value="sensory_box"/>
    <property type="match status" value="1"/>
</dbReference>
<dbReference type="InterPro" id="IPR009057">
    <property type="entry name" value="Homeodomain-like_sf"/>
</dbReference>
<dbReference type="InterPro" id="IPR058031">
    <property type="entry name" value="AAA_lid_NorR"/>
</dbReference>
<dbReference type="InterPro" id="IPR035965">
    <property type="entry name" value="PAS-like_dom_sf"/>
</dbReference>
<dbReference type="SUPFAM" id="SSF52540">
    <property type="entry name" value="P-loop containing nucleoside triphosphate hydrolases"/>
    <property type="match status" value="1"/>
</dbReference>
<dbReference type="InterPro" id="IPR025943">
    <property type="entry name" value="Sigma_54_int_dom_ATP-bd_2"/>
</dbReference>
<dbReference type="GO" id="GO:0005524">
    <property type="term" value="F:ATP binding"/>
    <property type="evidence" value="ECO:0007669"/>
    <property type="project" value="UniProtKB-KW"/>
</dbReference>
<protein>
    <recommendedName>
        <fullName evidence="7">HTH-type transcriptional regulatory protein TyrR</fullName>
    </recommendedName>
</protein>
<evidence type="ECO:0000259" key="8">
    <source>
        <dbReference type="PROSITE" id="PS50045"/>
    </source>
</evidence>
<sequence>MELRFNESLFRTIFDNVYNGIYVVDGEGRTLLVNKTFEMMSGFTNEELAGKTLYDLVHHYKYFSGAASLLVLERKKPATITYKTKTGKNLLVKGRPILNDKNEIELIINTIWDLTVIKYNDVLDKDTARDSYLKEEGFIAASEKMTEVIDTVLKLSNTSTTILLTGETGVGKSVVAEMVHRTSRRKNNKFLKINCGAIPESLIESELFGYEPGAFTGADKKGKIGIFESADKGTVFLDEISELPLSAQSKLLLFLQDKEFFKIGGRKPIKTDTRIIAATNKNLWELVKSGKFREDLYYRLNVIPINVPALRERTEDIPVLAKYFLNKFNQHYHAYKYFSKELLETFQSFNWPGNVRELENVIERLILLAPNQELTTEDFYRIQQKRKIVPKKSLQNMLDKFEYEILVQAKKEHVTTRKIAKSLGISQPKVVRLLKKHSLN</sequence>
<dbReference type="Gene3D" id="1.10.8.60">
    <property type="match status" value="1"/>
</dbReference>
<name>A0A3D5QA99_FLESI</name>
<dbReference type="InterPro" id="IPR030828">
    <property type="entry name" value="HTH_TyrR"/>
</dbReference>
<dbReference type="Pfam" id="PF18024">
    <property type="entry name" value="HTH_50"/>
    <property type="match status" value="1"/>
</dbReference>
<dbReference type="Pfam" id="PF00989">
    <property type="entry name" value="PAS"/>
    <property type="match status" value="1"/>
</dbReference>
<dbReference type="InterPro" id="IPR003593">
    <property type="entry name" value="AAA+_ATPase"/>
</dbReference>
<evidence type="ECO:0000313" key="10">
    <source>
        <dbReference type="EMBL" id="HCW92102.1"/>
    </source>
</evidence>
<dbReference type="InterPro" id="IPR002078">
    <property type="entry name" value="Sigma_54_int"/>
</dbReference>
<keyword evidence="3" id="KW-0067">ATP-binding</keyword>
<dbReference type="SUPFAM" id="SSF46689">
    <property type="entry name" value="Homeodomain-like"/>
    <property type="match status" value="1"/>
</dbReference>
<proteinExistence type="predicted"/>